<evidence type="ECO:0000259" key="7">
    <source>
        <dbReference type="PROSITE" id="PS51462"/>
    </source>
</evidence>
<dbReference type="RefSeq" id="WP_382175451.1">
    <property type="nucleotide sequence ID" value="NZ_JBHRXX010000007.1"/>
</dbReference>
<proteinExistence type="predicted"/>
<dbReference type="PANTHER" id="PTHR12318:SF0">
    <property type="entry name" value="ACYL-COENZYME A DIPHOSPHATASE NUDT19"/>
    <property type="match status" value="1"/>
</dbReference>
<sequence>MAIEIHFDAVDGAPIDSATVMVLRDGVRGLEVLMVRRHGDSGVLGGVHVFPGGKLDVQDGAAALPGLDHDAGWFARTLGEPGLAPEIARGLFAAALRETREECALALPADSLQPWSRWITPRQPSVTRKRFDTRFFIAVAPPDQEAVHDDFEATEVVWVPPVEGLRRYWDGEIDLAPPQIMSLVQLARIRDVDGALDLARQRPPALIEPQPFDDNGERVICYPGDPAHPVREPVWAGPTRLHYRNRRFEPEGGLAALLGD</sequence>
<evidence type="ECO:0000256" key="2">
    <source>
        <dbReference type="ARBA" id="ARBA00001946"/>
    </source>
</evidence>
<keyword evidence="5" id="KW-0460">Magnesium</keyword>
<keyword evidence="4" id="KW-0378">Hydrolase</keyword>
<feature type="domain" description="Nudix hydrolase" evidence="7">
    <location>
        <begin position="13"/>
        <end position="181"/>
    </location>
</feature>
<comment type="cofactor">
    <cofactor evidence="1">
        <name>Mn(2+)</name>
        <dbReference type="ChEBI" id="CHEBI:29035"/>
    </cofactor>
</comment>
<dbReference type="CDD" id="cd18870">
    <property type="entry name" value="NUDIX_AcylCoAdiphos_Nudt19"/>
    <property type="match status" value="1"/>
</dbReference>
<evidence type="ECO:0000256" key="3">
    <source>
        <dbReference type="ARBA" id="ARBA00022723"/>
    </source>
</evidence>
<dbReference type="PROSITE" id="PS51462">
    <property type="entry name" value="NUDIX"/>
    <property type="match status" value="1"/>
</dbReference>
<keyword evidence="3" id="KW-0479">Metal-binding</keyword>
<evidence type="ECO:0000313" key="9">
    <source>
        <dbReference type="Proteomes" id="UP001595729"/>
    </source>
</evidence>
<dbReference type="InterPro" id="IPR000086">
    <property type="entry name" value="NUDIX_hydrolase_dom"/>
</dbReference>
<name>A0ABV7W7D2_9BURK</name>
<accession>A0ABV7W7D2</accession>
<evidence type="ECO:0000256" key="1">
    <source>
        <dbReference type="ARBA" id="ARBA00001936"/>
    </source>
</evidence>
<comment type="caution">
    <text evidence="8">The sequence shown here is derived from an EMBL/GenBank/DDBJ whole genome shotgun (WGS) entry which is preliminary data.</text>
</comment>
<dbReference type="Gene3D" id="3.90.79.10">
    <property type="entry name" value="Nucleoside Triphosphate Pyrophosphohydrolase"/>
    <property type="match status" value="2"/>
</dbReference>
<gene>
    <name evidence="8" type="ORF">ACFOPI_15285</name>
</gene>
<dbReference type="PANTHER" id="PTHR12318">
    <property type="entry name" value="TESTOSTERONE-REGULATED PROTEIN RP2"/>
    <property type="match status" value="1"/>
</dbReference>
<dbReference type="Proteomes" id="UP001595729">
    <property type="component" value="Unassembled WGS sequence"/>
</dbReference>
<dbReference type="EMBL" id="JBHRXX010000007">
    <property type="protein sequence ID" value="MFC3684967.1"/>
    <property type="molecule type" value="Genomic_DNA"/>
</dbReference>
<keyword evidence="9" id="KW-1185">Reference proteome</keyword>
<comment type="cofactor">
    <cofactor evidence="2">
        <name>Mg(2+)</name>
        <dbReference type="ChEBI" id="CHEBI:18420"/>
    </cofactor>
</comment>
<evidence type="ECO:0000256" key="5">
    <source>
        <dbReference type="ARBA" id="ARBA00022842"/>
    </source>
</evidence>
<evidence type="ECO:0000313" key="8">
    <source>
        <dbReference type="EMBL" id="MFC3684967.1"/>
    </source>
</evidence>
<keyword evidence="6" id="KW-0464">Manganese</keyword>
<evidence type="ECO:0000256" key="6">
    <source>
        <dbReference type="ARBA" id="ARBA00023211"/>
    </source>
</evidence>
<protein>
    <submittedName>
        <fullName evidence="8">NUDIX domain-containing protein</fullName>
    </submittedName>
</protein>
<dbReference type="SUPFAM" id="SSF55811">
    <property type="entry name" value="Nudix"/>
    <property type="match status" value="1"/>
</dbReference>
<dbReference type="InterPro" id="IPR015797">
    <property type="entry name" value="NUDIX_hydrolase-like_dom_sf"/>
</dbReference>
<evidence type="ECO:0000256" key="4">
    <source>
        <dbReference type="ARBA" id="ARBA00022801"/>
    </source>
</evidence>
<organism evidence="8 9">
    <name type="scientific">Hydrogenophaga luteola</name>
    <dbReference type="NCBI Taxonomy" id="1591122"/>
    <lineage>
        <taxon>Bacteria</taxon>
        <taxon>Pseudomonadati</taxon>
        <taxon>Pseudomonadota</taxon>
        <taxon>Betaproteobacteria</taxon>
        <taxon>Burkholderiales</taxon>
        <taxon>Comamonadaceae</taxon>
        <taxon>Hydrogenophaga</taxon>
    </lineage>
</organism>
<dbReference type="InterPro" id="IPR039121">
    <property type="entry name" value="NUDT19"/>
</dbReference>
<reference evidence="9" key="1">
    <citation type="journal article" date="2019" name="Int. J. Syst. Evol. Microbiol.">
        <title>The Global Catalogue of Microorganisms (GCM) 10K type strain sequencing project: providing services to taxonomists for standard genome sequencing and annotation.</title>
        <authorList>
            <consortium name="The Broad Institute Genomics Platform"/>
            <consortium name="The Broad Institute Genome Sequencing Center for Infectious Disease"/>
            <person name="Wu L."/>
            <person name="Ma J."/>
        </authorList>
    </citation>
    <scope>NUCLEOTIDE SEQUENCE [LARGE SCALE GENOMIC DNA]</scope>
    <source>
        <strain evidence="9">KCTC 42501</strain>
    </source>
</reference>